<keyword evidence="5" id="KW-0830">Ubiquinone</keyword>
<dbReference type="GO" id="GO:0032259">
    <property type="term" value="P:methylation"/>
    <property type="evidence" value="ECO:0007669"/>
    <property type="project" value="UniProtKB-KW"/>
</dbReference>
<dbReference type="Pfam" id="PF08242">
    <property type="entry name" value="Methyltransf_12"/>
    <property type="match status" value="1"/>
</dbReference>
<proteinExistence type="predicted"/>
<evidence type="ECO:0000259" key="4">
    <source>
        <dbReference type="Pfam" id="PF08242"/>
    </source>
</evidence>
<dbReference type="RefSeq" id="WP_145092535.1">
    <property type="nucleotide sequence ID" value="NZ_CP036274.1"/>
</dbReference>
<dbReference type="SUPFAM" id="SSF53335">
    <property type="entry name" value="S-adenosyl-L-methionine-dependent methyltransferases"/>
    <property type="match status" value="1"/>
</dbReference>
<keyword evidence="3" id="KW-0949">S-adenosyl-L-methionine</keyword>
<dbReference type="PANTHER" id="PTHR43464:SF19">
    <property type="entry name" value="UBIQUINONE BIOSYNTHESIS O-METHYLTRANSFERASE, MITOCHONDRIAL"/>
    <property type="match status" value="1"/>
</dbReference>
<evidence type="ECO:0000256" key="3">
    <source>
        <dbReference type="ARBA" id="ARBA00022691"/>
    </source>
</evidence>
<dbReference type="PANTHER" id="PTHR43464">
    <property type="entry name" value="METHYLTRANSFERASE"/>
    <property type="match status" value="1"/>
</dbReference>
<dbReference type="GO" id="GO:0102208">
    <property type="term" value="F:2-polyprenyl-6-hydroxyphenol methylase activity"/>
    <property type="evidence" value="ECO:0007669"/>
    <property type="project" value="UniProtKB-EC"/>
</dbReference>
<dbReference type="Proteomes" id="UP000315017">
    <property type="component" value="Chromosome"/>
</dbReference>
<keyword evidence="2 5" id="KW-0808">Transferase</keyword>
<evidence type="ECO:0000313" key="6">
    <source>
        <dbReference type="Proteomes" id="UP000315017"/>
    </source>
</evidence>
<name>A0A517YFY8_9BACT</name>
<keyword evidence="6" id="KW-1185">Reference proteome</keyword>
<keyword evidence="1 5" id="KW-0489">Methyltransferase</keyword>
<dbReference type="EMBL" id="CP036274">
    <property type="protein sequence ID" value="QDU29146.1"/>
    <property type="molecule type" value="Genomic_DNA"/>
</dbReference>
<reference evidence="5 6" key="1">
    <citation type="submission" date="2019-02" db="EMBL/GenBank/DDBJ databases">
        <title>Deep-cultivation of Planctomycetes and their phenomic and genomic characterization uncovers novel biology.</title>
        <authorList>
            <person name="Wiegand S."/>
            <person name="Jogler M."/>
            <person name="Boedeker C."/>
            <person name="Pinto D."/>
            <person name="Vollmers J."/>
            <person name="Rivas-Marin E."/>
            <person name="Kohn T."/>
            <person name="Peeters S.H."/>
            <person name="Heuer A."/>
            <person name="Rast P."/>
            <person name="Oberbeckmann S."/>
            <person name="Bunk B."/>
            <person name="Jeske O."/>
            <person name="Meyerdierks A."/>
            <person name="Storesund J.E."/>
            <person name="Kallscheuer N."/>
            <person name="Luecker S."/>
            <person name="Lage O.M."/>
            <person name="Pohl T."/>
            <person name="Merkel B.J."/>
            <person name="Hornburger P."/>
            <person name="Mueller R.-W."/>
            <person name="Bruemmer F."/>
            <person name="Labrenz M."/>
            <person name="Spormann A.M."/>
            <person name="Op den Camp H."/>
            <person name="Overmann J."/>
            <person name="Amann R."/>
            <person name="Jetten M.S.M."/>
            <person name="Mascher T."/>
            <person name="Medema M.H."/>
            <person name="Devos D.P."/>
            <person name="Kaster A.-K."/>
            <person name="Ovreas L."/>
            <person name="Rohde M."/>
            <person name="Galperin M.Y."/>
            <person name="Jogler C."/>
        </authorList>
    </citation>
    <scope>NUCLEOTIDE SEQUENCE [LARGE SCALE GENOMIC DNA]</scope>
    <source>
        <strain evidence="5 6">ETA_A8</strain>
    </source>
</reference>
<dbReference type="Gene3D" id="3.40.50.150">
    <property type="entry name" value="Vaccinia Virus protein VP39"/>
    <property type="match status" value="1"/>
</dbReference>
<sequence length="276" mass="31255">MNNQASEVQAGERFAFGENWQRFLQVLTPQRIERARESLQTMLGVESLAGKSFLDIGCGSGLFSLAARQLGAVVHSFDFDPQSVACTQELKRRYAADDNRWRIEQGSILDRDYLGGLGTFDIAYSWGVLHHTGQMWPAIDNAASLVSPDGSLFIALYNDQGRASRTWLRVKQLYNRLPRALRWVVLYPAFVRLWGPTMLRDLLRGKPGFTWQNYAEKSTRGMSAWHDVVDWVGGLPFEVASPQQVIAHCESLGFRIEKHTDCGRGHGCNEFVFVRR</sequence>
<accession>A0A517YFY8</accession>
<dbReference type="KEGG" id="aagg:ETAA8_42530"/>
<evidence type="ECO:0000256" key="1">
    <source>
        <dbReference type="ARBA" id="ARBA00022603"/>
    </source>
</evidence>
<dbReference type="InterPro" id="IPR013217">
    <property type="entry name" value="Methyltransf_12"/>
</dbReference>
<dbReference type="AlphaFoldDB" id="A0A517YFY8"/>
<protein>
    <submittedName>
        <fullName evidence="5">Ubiquinone biosynthesis O-methyltransferase</fullName>
        <ecNumber evidence="5">2.1.1.222</ecNumber>
    </submittedName>
</protein>
<dbReference type="EC" id="2.1.1.222" evidence="5"/>
<dbReference type="OrthoDB" id="3206826at2"/>
<evidence type="ECO:0000313" key="5">
    <source>
        <dbReference type="EMBL" id="QDU29146.1"/>
    </source>
</evidence>
<gene>
    <name evidence="5" type="primary">ubiG</name>
    <name evidence="5" type="ORF">ETAA8_42530</name>
</gene>
<evidence type="ECO:0000256" key="2">
    <source>
        <dbReference type="ARBA" id="ARBA00022679"/>
    </source>
</evidence>
<dbReference type="CDD" id="cd02440">
    <property type="entry name" value="AdoMet_MTases"/>
    <property type="match status" value="1"/>
</dbReference>
<feature type="domain" description="Methyltransferase type 12" evidence="4">
    <location>
        <begin position="54"/>
        <end position="152"/>
    </location>
</feature>
<dbReference type="InterPro" id="IPR029063">
    <property type="entry name" value="SAM-dependent_MTases_sf"/>
</dbReference>
<organism evidence="5 6">
    <name type="scientific">Anatilimnocola aggregata</name>
    <dbReference type="NCBI Taxonomy" id="2528021"/>
    <lineage>
        <taxon>Bacteria</taxon>
        <taxon>Pseudomonadati</taxon>
        <taxon>Planctomycetota</taxon>
        <taxon>Planctomycetia</taxon>
        <taxon>Pirellulales</taxon>
        <taxon>Pirellulaceae</taxon>
        <taxon>Anatilimnocola</taxon>
    </lineage>
</organism>